<name>A0A1J0VNH5_9NOCA</name>
<evidence type="ECO:0000313" key="1">
    <source>
        <dbReference type="EMBL" id="APE33596.1"/>
    </source>
</evidence>
<protein>
    <submittedName>
        <fullName evidence="1">Uncharacterized protein</fullName>
    </submittedName>
</protein>
<proteinExistence type="predicted"/>
<accession>A0A1J0VNH5</accession>
<dbReference type="AlphaFoldDB" id="A0A1J0VNH5"/>
<dbReference type="EMBL" id="CP018082">
    <property type="protein sequence ID" value="APE33596.1"/>
    <property type="molecule type" value="Genomic_DNA"/>
</dbReference>
<evidence type="ECO:0000313" key="2">
    <source>
        <dbReference type="Proteomes" id="UP000183810"/>
    </source>
</evidence>
<sequence length="124" mass="14035">MAWPETGSSCSETPMVNAWRAKHPRFHMHFTPAGSSWLNQVERWFEILTGHLLRRGVHKSAALDKDIVVWIEQRNADPKPFVWPKTAEEILESLAQYLERIAGATHSSCNDPWNPSFGPGELAA</sequence>
<dbReference type="KEGG" id="nsl:BOX37_06010"/>
<dbReference type="Proteomes" id="UP000183810">
    <property type="component" value="Chromosome"/>
</dbReference>
<reference evidence="1" key="1">
    <citation type="submission" date="2016-11" db="EMBL/GenBank/DDBJ databases">
        <authorList>
            <person name="Jaros S."/>
            <person name="Januszkiewicz K."/>
            <person name="Wedrychowicz H."/>
        </authorList>
    </citation>
    <scope>NUCLEOTIDE SEQUENCE [LARGE SCALE GENOMIC DNA]</scope>
    <source>
        <strain evidence="1">Y48</strain>
    </source>
</reference>
<gene>
    <name evidence="1" type="ORF">BOX37_06010</name>
</gene>
<keyword evidence="2" id="KW-1185">Reference proteome</keyword>
<organism evidence="1 2">
    <name type="scientific">Nocardia mangyaensis</name>
    <dbReference type="NCBI Taxonomy" id="2213200"/>
    <lineage>
        <taxon>Bacteria</taxon>
        <taxon>Bacillati</taxon>
        <taxon>Actinomycetota</taxon>
        <taxon>Actinomycetes</taxon>
        <taxon>Mycobacteriales</taxon>
        <taxon>Nocardiaceae</taxon>
        <taxon>Nocardia</taxon>
    </lineage>
</organism>